<dbReference type="Gene3D" id="3.40.50.10810">
    <property type="entry name" value="Tandem AAA-ATPase domain"/>
    <property type="match status" value="1"/>
</dbReference>
<dbReference type="SMART" id="SM00490">
    <property type="entry name" value="HELICc"/>
    <property type="match status" value="1"/>
</dbReference>
<feature type="compositionally biased region" description="Acidic residues" evidence="10">
    <location>
        <begin position="40"/>
        <end position="53"/>
    </location>
</feature>
<dbReference type="Pfam" id="PF23615">
    <property type="entry name" value="Chromo_MIT1"/>
    <property type="match status" value="1"/>
</dbReference>
<evidence type="ECO:0000256" key="7">
    <source>
        <dbReference type="ARBA" id="ARBA00022833"/>
    </source>
</evidence>
<organism evidence="13 14">
    <name type="scientific">Phialemonium atrogriseum</name>
    <dbReference type="NCBI Taxonomy" id="1093897"/>
    <lineage>
        <taxon>Eukaryota</taxon>
        <taxon>Fungi</taxon>
        <taxon>Dikarya</taxon>
        <taxon>Ascomycota</taxon>
        <taxon>Pezizomycotina</taxon>
        <taxon>Sordariomycetes</taxon>
        <taxon>Sordariomycetidae</taxon>
        <taxon>Cephalothecales</taxon>
        <taxon>Cephalothecaceae</taxon>
        <taxon>Phialemonium</taxon>
    </lineage>
</organism>
<evidence type="ECO:0000256" key="2">
    <source>
        <dbReference type="ARBA" id="ARBA00011353"/>
    </source>
</evidence>
<dbReference type="GO" id="GO:0042393">
    <property type="term" value="F:histone binding"/>
    <property type="evidence" value="ECO:0007669"/>
    <property type="project" value="TreeGrafter"/>
</dbReference>
<keyword evidence="8" id="KW-0067">ATP-binding</keyword>
<evidence type="ECO:0000256" key="9">
    <source>
        <dbReference type="ARBA" id="ARBA00023242"/>
    </source>
</evidence>
<dbReference type="CDD" id="cd17919">
    <property type="entry name" value="DEXHc_Snf"/>
    <property type="match status" value="1"/>
</dbReference>
<feature type="domain" description="Helicase C-terminal" evidence="12">
    <location>
        <begin position="949"/>
        <end position="1101"/>
    </location>
</feature>
<evidence type="ECO:0000256" key="8">
    <source>
        <dbReference type="ARBA" id="ARBA00022840"/>
    </source>
</evidence>
<evidence type="ECO:0000256" key="1">
    <source>
        <dbReference type="ARBA" id="ARBA00004123"/>
    </source>
</evidence>
<dbReference type="SMART" id="SM00487">
    <property type="entry name" value="DEXDc"/>
    <property type="match status" value="1"/>
</dbReference>
<sequence>MGAAFSRSKRRWADLDYSDDDDLVEDRGVISESTDQLAEHDDDDEDDDEEEDGGAGSGRPALRRARIRQSKLSFSFRPTSHTRTRTSSRVASTGVGDDQLMEDSDGVHGGSRSLRSRRQNAPSSISQHDDDLDELAQDPEDDDDSDGYPPLVRSDLQPQKMKRRRKKRSGWMKRASGNVADSRDDSIGYEPPRRSGRSNKNMSNMRELGMGDDESFIQDEEKAPAAPKISSVKEVFQPLMPEETAFKDTHSQICDTCNSNANGTASNRGPLIYCQGCSNSYHKGCLGQRAMRDHLVTKIGPEYFVLQCRFCIGVYQKKDSLAPDHALCQTCHEKGASCMPFSVKKTSKQEEQLRLNNGGEDPITPVDRQVINNHKNVLFRCTNCRRGYHIEHLPKPDSQDFMVDGNDCEKLRTMLLQEYSIEWKCKECIEIPAKVQSLVAWRPKDRDSYRTGQTFADFNQDAIEYLVKYDGLSYVHCAWQPGSWAWGATRGSMRHSFARRNEGENMLPRFDEKDAIPEEYLVPDVILAVTYADYRPSTKVNDRANVHKVRKIYVKFLGLGYDAVVWDAPPKASSGYLYEAFLGAYDEYLTGKYFRDDAPLKMRERLKEFRRLHFETGVEYKAQPACLQGGSLMGYQVEGLNWLLYNFHLQRNAILADEMGLGKTVQIVSLLVSLVQEQPKVWPFLVVVPNATCANWRRELKKWAPELRVVTYYGGKVPQTLSYQFELFPDNTSKMKAHVVVMSYDSAQDDQTRTLFKSVQWQGLIVDEGQRLKNEDNLLYGALRLMNIPFRVLLTGTPLQNNKRELFNLLQFVDSSRNARLLDEEYQELTAENIPKLHNLIRPYFLRRTKAATLKFLPPITRVIVPVTMSVLQEKLCKSIISKNSQLISAILAKGKTKVTERGSLNNILMQLRKCLCHPFLYSEAVEHRVDDAQTEFANLVEASSKLLLLSIMLPKLKERGHRVLMFSQFLGQLTIMEDFLTGLGMVFSRLDGNMSSLEKQRRIDAFNAPDSPLFAMLLSTRAGGVGINLATADTVIILDPDFNPHQDLQAVSRSHRIGQKNKVLCFQLMTKDSVEEKIMEIGRKKMALDHALIESMDEKEGEAGNDLESILKHGAGALFSNDKRDRINYDSASVDKLLDRSDKQRAEEVETQGETRSAESAFSFARVWANDEGMITEKVDDVPEPAINQGVWESILKEREEEARREAEANKEILGRGGRRRKAVKYGPREIFGPDEGPAVDDELSAVDDDFVNAGSGGESEGESSDDGARSRAGDSAVSGPRSRKSQSMGPPETEVERQVGQPVGQPVEWPAKRRRRKQDVDSEEGQGKPRTTAPKPTVKPAHAAHPSPNPIIQRDPRTVAVPSQQRGMQPGGVWLPARGMPMIWEGIPALRPLPAMHQASVLSSGPAPPAVLARQGIANNLVLEPCIVCNVVHPPYYSCPALASHVCLRLALDALKPESGNGGEALAIRRARLLTQLRKVTMQGGQQRMH</sequence>
<dbReference type="Pfam" id="PF00176">
    <property type="entry name" value="SNF2-rel_dom"/>
    <property type="match status" value="1"/>
</dbReference>
<evidence type="ECO:0000256" key="6">
    <source>
        <dbReference type="ARBA" id="ARBA00022801"/>
    </source>
</evidence>
<evidence type="ECO:0000256" key="10">
    <source>
        <dbReference type="SAM" id="MobiDB-lite"/>
    </source>
</evidence>
<keyword evidence="9" id="KW-0539">Nucleus</keyword>
<feature type="domain" description="Helicase ATP-binding" evidence="11">
    <location>
        <begin position="644"/>
        <end position="816"/>
    </location>
</feature>
<dbReference type="GO" id="GO:0005524">
    <property type="term" value="F:ATP binding"/>
    <property type="evidence" value="ECO:0007669"/>
    <property type="project" value="UniProtKB-KW"/>
</dbReference>
<dbReference type="CDD" id="cd15489">
    <property type="entry name" value="PHD_SF"/>
    <property type="match status" value="1"/>
</dbReference>
<dbReference type="SMART" id="SM00249">
    <property type="entry name" value="PHD"/>
    <property type="match status" value="2"/>
</dbReference>
<dbReference type="InterPro" id="IPR038718">
    <property type="entry name" value="SNF2-like_sf"/>
</dbReference>
<proteinExistence type="predicted"/>
<dbReference type="InterPro" id="IPR056616">
    <property type="entry name" value="Chromo_MIT1"/>
</dbReference>
<dbReference type="RefSeq" id="XP_060287300.1">
    <property type="nucleotide sequence ID" value="XM_060426922.1"/>
</dbReference>
<dbReference type="EMBL" id="MU838999">
    <property type="protein sequence ID" value="KAK1771087.1"/>
    <property type="molecule type" value="Genomic_DNA"/>
</dbReference>
<dbReference type="InterPro" id="IPR001965">
    <property type="entry name" value="Znf_PHD"/>
</dbReference>
<feature type="region of interest" description="Disordered" evidence="10">
    <location>
        <begin position="1250"/>
        <end position="1357"/>
    </location>
</feature>
<dbReference type="GO" id="GO:0000785">
    <property type="term" value="C:chromatin"/>
    <property type="evidence" value="ECO:0007669"/>
    <property type="project" value="TreeGrafter"/>
</dbReference>
<dbReference type="GO" id="GO:0005634">
    <property type="term" value="C:nucleus"/>
    <property type="evidence" value="ECO:0007669"/>
    <property type="project" value="UniProtKB-SubCell"/>
</dbReference>
<dbReference type="InterPro" id="IPR016197">
    <property type="entry name" value="Chromo-like_dom_sf"/>
</dbReference>
<evidence type="ECO:0000259" key="11">
    <source>
        <dbReference type="PROSITE" id="PS51192"/>
    </source>
</evidence>
<keyword evidence="5" id="KW-0863">Zinc-finger</keyword>
<dbReference type="InterPro" id="IPR013083">
    <property type="entry name" value="Znf_RING/FYVE/PHD"/>
</dbReference>
<feature type="compositionally biased region" description="Basic residues" evidence="10">
    <location>
        <begin position="160"/>
        <end position="171"/>
    </location>
</feature>
<dbReference type="CDD" id="cd18793">
    <property type="entry name" value="SF2_C_SNF"/>
    <property type="match status" value="1"/>
</dbReference>
<feature type="compositionally biased region" description="Acidic residues" evidence="10">
    <location>
        <begin position="130"/>
        <end position="146"/>
    </location>
</feature>
<keyword evidence="7" id="KW-0862">Zinc</keyword>
<dbReference type="Pfam" id="PF00271">
    <property type="entry name" value="Helicase_C"/>
    <property type="match status" value="1"/>
</dbReference>
<dbReference type="Gene3D" id="3.30.40.10">
    <property type="entry name" value="Zinc/RING finger domain, C3HC4 (zinc finger)"/>
    <property type="match status" value="1"/>
</dbReference>
<comment type="caution">
    <text evidence="13">The sequence shown here is derived from an EMBL/GenBank/DDBJ whole genome shotgun (WGS) entry which is preliminary data.</text>
</comment>
<evidence type="ECO:0000256" key="4">
    <source>
        <dbReference type="ARBA" id="ARBA00022741"/>
    </source>
</evidence>
<dbReference type="InterPro" id="IPR027417">
    <property type="entry name" value="P-loop_NTPase"/>
</dbReference>
<reference evidence="13" key="1">
    <citation type="submission" date="2023-06" db="EMBL/GenBank/DDBJ databases">
        <title>Genome-scale phylogeny and comparative genomics of the fungal order Sordariales.</title>
        <authorList>
            <consortium name="Lawrence Berkeley National Laboratory"/>
            <person name="Hensen N."/>
            <person name="Bonometti L."/>
            <person name="Westerberg I."/>
            <person name="Brannstrom I.O."/>
            <person name="Guillou S."/>
            <person name="Cros-Aarteil S."/>
            <person name="Calhoun S."/>
            <person name="Haridas S."/>
            <person name="Kuo A."/>
            <person name="Mondo S."/>
            <person name="Pangilinan J."/>
            <person name="Riley R."/>
            <person name="Labutti K."/>
            <person name="Andreopoulos B."/>
            <person name="Lipzen A."/>
            <person name="Chen C."/>
            <person name="Yanf M."/>
            <person name="Daum C."/>
            <person name="Ng V."/>
            <person name="Clum A."/>
            <person name="Steindorff A."/>
            <person name="Ohm R."/>
            <person name="Martin F."/>
            <person name="Silar P."/>
            <person name="Natvig D."/>
            <person name="Lalanne C."/>
            <person name="Gautier V."/>
            <person name="Ament-Velasquez S.L."/>
            <person name="Kruys A."/>
            <person name="Hutchinson M.I."/>
            <person name="Powell A.J."/>
            <person name="Barry K."/>
            <person name="Miller A.N."/>
            <person name="Grigoriev I.V."/>
            <person name="Debuchy R."/>
            <person name="Gladieux P."/>
            <person name="Thoren M.H."/>
            <person name="Johannesson H."/>
        </authorList>
    </citation>
    <scope>NUCLEOTIDE SEQUENCE</scope>
    <source>
        <strain evidence="13">8032-3</strain>
    </source>
</reference>
<dbReference type="Gene3D" id="3.40.50.300">
    <property type="entry name" value="P-loop containing nucleotide triphosphate hydrolases"/>
    <property type="match status" value="1"/>
</dbReference>
<comment type="subcellular location">
    <subcellularLocation>
        <location evidence="1">Nucleus</location>
    </subcellularLocation>
</comment>
<dbReference type="GeneID" id="85310109"/>
<dbReference type="GO" id="GO:0003682">
    <property type="term" value="F:chromatin binding"/>
    <property type="evidence" value="ECO:0007669"/>
    <property type="project" value="TreeGrafter"/>
</dbReference>
<name>A0AAJ0FKH7_9PEZI</name>
<dbReference type="GO" id="GO:0003677">
    <property type="term" value="F:DNA binding"/>
    <property type="evidence" value="ECO:0007669"/>
    <property type="project" value="TreeGrafter"/>
</dbReference>
<dbReference type="SUPFAM" id="SSF54160">
    <property type="entry name" value="Chromo domain-like"/>
    <property type="match status" value="1"/>
</dbReference>
<dbReference type="InterPro" id="IPR011011">
    <property type="entry name" value="Znf_FYVE_PHD"/>
</dbReference>
<dbReference type="InterPro" id="IPR001650">
    <property type="entry name" value="Helicase_C-like"/>
</dbReference>
<dbReference type="GO" id="GO:0008270">
    <property type="term" value="F:zinc ion binding"/>
    <property type="evidence" value="ECO:0007669"/>
    <property type="project" value="UniProtKB-KW"/>
</dbReference>
<dbReference type="GO" id="GO:0140658">
    <property type="term" value="F:ATP-dependent chromatin remodeler activity"/>
    <property type="evidence" value="ECO:0007669"/>
    <property type="project" value="TreeGrafter"/>
</dbReference>
<comment type="subunit">
    <text evidence="2">Component of the NuA4 histone acetyltransferase complex.</text>
</comment>
<dbReference type="PANTHER" id="PTHR45623:SF17">
    <property type="entry name" value="CHROMODOMAIN-HELICASE-DNA-BINDING PROTEIN 3-RELATED"/>
    <property type="match status" value="1"/>
</dbReference>
<evidence type="ECO:0000259" key="12">
    <source>
        <dbReference type="PROSITE" id="PS51194"/>
    </source>
</evidence>
<dbReference type="InterPro" id="IPR014001">
    <property type="entry name" value="Helicase_ATP-bd"/>
</dbReference>
<keyword evidence="3" id="KW-0479">Metal-binding</keyword>
<dbReference type="InterPro" id="IPR000330">
    <property type="entry name" value="SNF2_N"/>
</dbReference>
<evidence type="ECO:0000313" key="13">
    <source>
        <dbReference type="EMBL" id="KAK1771087.1"/>
    </source>
</evidence>
<dbReference type="GO" id="GO:0016887">
    <property type="term" value="F:ATP hydrolysis activity"/>
    <property type="evidence" value="ECO:0007669"/>
    <property type="project" value="TreeGrafter"/>
</dbReference>
<dbReference type="Proteomes" id="UP001244011">
    <property type="component" value="Unassembled WGS sequence"/>
</dbReference>
<evidence type="ECO:0000256" key="5">
    <source>
        <dbReference type="ARBA" id="ARBA00022771"/>
    </source>
</evidence>
<evidence type="ECO:0000256" key="3">
    <source>
        <dbReference type="ARBA" id="ARBA00022723"/>
    </source>
</evidence>
<keyword evidence="4" id="KW-0547">Nucleotide-binding</keyword>
<dbReference type="Pfam" id="PF15446">
    <property type="entry name" value="zf-PHD-like"/>
    <property type="match status" value="1"/>
</dbReference>
<keyword evidence="14" id="KW-1185">Reference proteome</keyword>
<dbReference type="SUPFAM" id="SSF57903">
    <property type="entry name" value="FYVE/PHD zinc finger"/>
    <property type="match status" value="1"/>
</dbReference>
<dbReference type="PANTHER" id="PTHR45623">
    <property type="entry name" value="CHROMODOMAIN-HELICASE-DNA-BINDING PROTEIN 3-RELATED-RELATED"/>
    <property type="match status" value="1"/>
</dbReference>
<dbReference type="PROSITE" id="PS51192">
    <property type="entry name" value="HELICASE_ATP_BIND_1"/>
    <property type="match status" value="1"/>
</dbReference>
<dbReference type="InterPro" id="IPR041684">
    <property type="entry name" value="Znf-PHD-like"/>
</dbReference>
<dbReference type="PROSITE" id="PS51194">
    <property type="entry name" value="HELICASE_CTER"/>
    <property type="match status" value="1"/>
</dbReference>
<dbReference type="SUPFAM" id="SSF52540">
    <property type="entry name" value="P-loop containing nucleoside triphosphate hydrolases"/>
    <property type="match status" value="2"/>
</dbReference>
<protein>
    <submittedName>
        <fullName evidence="13">PHD/FYVE-zinc-finger like domain-containing protein</fullName>
    </submittedName>
</protein>
<gene>
    <name evidence="13" type="ORF">QBC33DRAFT_526796</name>
</gene>
<feature type="region of interest" description="Disordered" evidence="10">
    <location>
        <begin position="22"/>
        <end position="208"/>
    </location>
</feature>
<keyword evidence="6" id="KW-0378">Hydrolase</keyword>
<accession>A0AAJ0FKH7</accession>
<dbReference type="InterPro" id="IPR049730">
    <property type="entry name" value="SNF2/RAD54-like_C"/>
</dbReference>
<evidence type="ECO:0000313" key="14">
    <source>
        <dbReference type="Proteomes" id="UP001244011"/>
    </source>
</evidence>